<dbReference type="RefSeq" id="WP_126980100.1">
    <property type="nucleotide sequence ID" value="NZ_PQSP01000004.1"/>
</dbReference>
<sequence>MSAEHTSTSTQTSQRNTREPAHTAKVSAPNPIALILLCVVLAALAIAFIPVLMWTADVLNILIILFTGNQSYAVMRWVFGLLYVWRTTRIARWVWINRKMDGPGSRFRIALLALILFCVLMLTIFFTQIKPL</sequence>
<comment type="caution">
    <text evidence="3">The sequence shown here is derived from an EMBL/GenBank/DDBJ whole genome shotgun (WGS) entry which is preliminary data.</text>
</comment>
<feature type="compositionally biased region" description="Low complexity" evidence="1">
    <location>
        <begin position="1"/>
        <end position="14"/>
    </location>
</feature>
<evidence type="ECO:0000313" key="3">
    <source>
        <dbReference type="EMBL" id="RUS66623.1"/>
    </source>
</evidence>
<feature type="transmembrane region" description="Helical" evidence="2">
    <location>
        <begin position="32"/>
        <end position="55"/>
    </location>
</feature>
<keyword evidence="2" id="KW-0812">Transmembrane</keyword>
<dbReference type="EMBL" id="PQSP01000004">
    <property type="protein sequence ID" value="RUS66623.1"/>
    <property type="molecule type" value="Genomic_DNA"/>
</dbReference>
<feature type="transmembrane region" description="Helical" evidence="2">
    <location>
        <begin position="106"/>
        <end position="129"/>
    </location>
</feature>
<gene>
    <name evidence="3" type="ORF">CUZ56_01903</name>
</gene>
<feature type="region of interest" description="Disordered" evidence="1">
    <location>
        <begin position="1"/>
        <end position="24"/>
    </location>
</feature>
<proteinExistence type="predicted"/>
<reference evidence="3 4" key="1">
    <citation type="submission" date="2018-01" db="EMBL/GenBank/DDBJ databases">
        <title>Saezia sanguinis gen. nov., sp. nov., in the order Burkholderiales isolated from human blood.</title>
        <authorList>
            <person name="Medina-Pascual M.J."/>
            <person name="Valdezate S."/>
            <person name="Monzon S."/>
            <person name="Cuesta I."/>
            <person name="Carrasco G."/>
            <person name="Villalon P."/>
            <person name="Saez-Nieto J.A."/>
        </authorList>
    </citation>
    <scope>NUCLEOTIDE SEQUENCE [LARGE SCALE GENOMIC DNA]</scope>
    <source>
        <strain evidence="3 4">CNM695-12</strain>
    </source>
</reference>
<accession>A0A433SCZ9</accession>
<protein>
    <submittedName>
        <fullName evidence="3">Uncharacterized protein</fullName>
    </submittedName>
</protein>
<feature type="transmembrane region" description="Helical" evidence="2">
    <location>
        <begin position="61"/>
        <end position="85"/>
    </location>
</feature>
<dbReference type="Proteomes" id="UP000286947">
    <property type="component" value="Unassembled WGS sequence"/>
</dbReference>
<evidence type="ECO:0000313" key="4">
    <source>
        <dbReference type="Proteomes" id="UP000286947"/>
    </source>
</evidence>
<name>A0A433SCZ9_9BURK</name>
<dbReference type="AlphaFoldDB" id="A0A433SCZ9"/>
<evidence type="ECO:0000256" key="2">
    <source>
        <dbReference type="SAM" id="Phobius"/>
    </source>
</evidence>
<evidence type="ECO:0000256" key="1">
    <source>
        <dbReference type="SAM" id="MobiDB-lite"/>
    </source>
</evidence>
<keyword evidence="2" id="KW-0472">Membrane</keyword>
<keyword evidence="4" id="KW-1185">Reference proteome</keyword>
<organism evidence="3 4">
    <name type="scientific">Saezia sanguinis</name>
    <dbReference type="NCBI Taxonomy" id="1965230"/>
    <lineage>
        <taxon>Bacteria</taxon>
        <taxon>Pseudomonadati</taxon>
        <taxon>Pseudomonadota</taxon>
        <taxon>Betaproteobacteria</taxon>
        <taxon>Burkholderiales</taxon>
        <taxon>Saeziaceae</taxon>
        <taxon>Saezia</taxon>
    </lineage>
</organism>
<keyword evidence="2" id="KW-1133">Transmembrane helix</keyword>